<comment type="pathway">
    <text evidence="1">Purine metabolism; IMP biosynthesis via de novo pathway; N(2)-formyl-N(1)-(5-phospho-D-ribosyl)glycinamide from N(1)-(5-phospho-D-ribosyl)glycinamide (10-formyl THF route): step 1/1.</text>
</comment>
<protein>
    <recommendedName>
        <fullName evidence="2">phosphoribosylglycinamide formyltransferase 1</fullName>
        <ecNumber evidence="2">2.1.2.2</ecNumber>
    </recommendedName>
</protein>
<keyword evidence="4" id="KW-0658">Purine biosynthesis</keyword>
<proteinExistence type="predicted"/>
<gene>
    <name evidence="6" type="ORF">ACFSE1_01600</name>
</gene>
<dbReference type="EC" id="2.1.2.2" evidence="2"/>
<keyword evidence="7" id="KW-1185">Reference proteome</keyword>
<dbReference type="CDD" id="cd08653">
    <property type="entry name" value="FMT_core_like_3"/>
    <property type="match status" value="1"/>
</dbReference>
<dbReference type="PANTHER" id="PTHR43369:SF2">
    <property type="entry name" value="PHOSPHORIBOSYLGLYCINAMIDE FORMYLTRANSFERASE"/>
    <property type="match status" value="1"/>
</dbReference>
<dbReference type="Gene3D" id="3.40.50.170">
    <property type="entry name" value="Formyl transferase, N-terminal domain"/>
    <property type="match status" value="1"/>
</dbReference>
<evidence type="ECO:0000256" key="3">
    <source>
        <dbReference type="ARBA" id="ARBA00022679"/>
    </source>
</evidence>
<dbReference type="InterPro" id="IPR002376">
    <property type="entry name" value="Formyl_transf_N"/>
</dbReference>
<evidence type="ECO:0000256" key="4">
    <source>
        <dbReference type="ARBA" id="ARBA00022755"/>
    </source>
</evidence>
<evidence type="ECO:0000313" key="7">
    <source>
        <dbReference type="Proteomes" id="UP001597322"/>
    </source>
</evidence>
<dbReference type="SUPFAM" id="SSF53328">
    <property type="entry name" value="Formyltransferase"/>
    <property type="match status" value="1"/>
</dbReference>
<name>A0ABW4LY93_9HYPH</name>
<evidence type="ECO:0000313" key="6">
    <source>
        <dbReference type="EMBL" id="MFD1744143.1"/>
    </source>
</evidence>
<reference evidence="7" key="1">
    <citation type="journal article" date="2019" name="Int. J. Syst. Evol. Microbiol.">
        <title>The Global Catalogue of Microorganisms (GCM) 10K type strain sequencing project: providing services to taxonomists for standard genome sequencing and annotation.</title>
        <authorList>
            <consortium name="The Broad Institute Genomics Platform"/>
            <consortium name="The Broad Institute Genome Sequencing Center for Infectious Disease"/>
            <person name="Wu L."/>
            <person name="Ma J."/>
        </authorList>
    </citation>
    <scope>NUCLEOTIDE SEQUENCE [LARGE SCALE GENOMIC DNA]</scope>
    <source>
        <strain evidence="7">CG52</strain>
    </source>
</reference>
<dbReference type="Pfam" id="PF00551">
    <property type="entry name" value="Formyl_trans_N"/>
    <property type="match status" value="1"/>
</dbReference>
<dbReference type="GO" id="GO:0016740">
    <property type="term" value="F:transferase activity"/>
    <property type="evidence" value="ECO:0007669"/>
    <property type="project" value="UniProtKB-KW"/>
</dbReference>
<dbReference type="EMBL" id="JBHUEQ010000003">
    <property type="protein sequence ID" value="MFD1744143.1"/>
    <property type="molecule type" value="Genomic_DNA"/>
</dbReference>
<accession>A0ABW4LY93</accession>
<evidence type="ECO:0000256" key="2">
    <source>
        <dbReference type="ARBA" id="ARBA00012254"/>
    </source>
</evidence>
<evidence type="ECO:0000259" key="5">
    <source>
        <dbReference type="Pfam" id="PF00551"/>
    </source>
</evidence>
<comment type="caution">
    <text evidence="6">The sequence shown here is derived from an EMBL/GenBank/DDBJ whole genome shotgun (WGS) entry which is preliminary data.</text>
</comment>
<organism evidence="6 7">
    <name type="scientific">Rhizobium helianthi</name>
    <dbReference type="NCBI Taxonomy" id="1132695"/>
    <lineage>
        <taxon>Bacteria</taxon>
        <taxon>Pseudomonadati</taxon>
        <taxon>Pseudomonadota</taxon>
        <taxon>Alphaproteobacteria</taxon>
        <taxon>Hyphomicrobiales</taxon>
        <taxon>Rhizobiaceae</taxon>
        <taxon>Rhizobium/Agrobacterium group</taxon>
        <taxon>Rhizobium</taxon>
    </lineage>
</organism>
<feature type="domain" description="Formyl transferase N-terminal" evidence="5">
    <location>
        <begin position="99"/>
        <end position="203"/>
    </location>
</feature>
<evidence type="ECO:0000256" key="1">
    <source>
        <dbReference type="ARBA" id="ARBA00005054"/>
    </source>
</evidence>
<keyword evidence="3 6" id="KW-0808">Transferase</keyword>
<sequence>MTKNTQRLLILTAGGINPQVMVNALKQRFPSLEIIEEDYESKLSVLKRRARKLGWAQAIGQLGTMVCSRLGKKVAAQRSAEIIRQFNLNPGRDHDIPTTRVTSLNDAQAVAAIQRYRPDVIFTISCRLLSRSTLAAITCPIVNFHAGINPAYRGQMGGYWSRVEGDEANFGGTLHLVDAGTDTGATLAEFRVKPAENDSIATYPLLITAAGTQIAIDTLEKLLANEIEPYCATGPSHLRFPPPLWTYLWLGFTRNIW</sequence>
<dbReference type="PANTHER" id="PTHR43369">
    <property type="entry name" value="PHOSPHORIBOSYLGLYCINAMIDE FORMYLTRANSFERASE"/>
    <property type="match status" value="1"/>
</dbReference>
<dbReference type="Proteomes" id="UP001597322">
    <property type="component" value="Unassembled WGS sequence"/>
</dbReference>
<dbReference type="RefSeq" id="WP_377395572.1">
    <property type="nucleotide sequence ID" value="NZ_JBHUEQ010000003.1"/>
</dbReference>
<dbReference type="InterPro" id="IPR036477">
    <property type="entry name" value="Formyl_transf_N_sf"/>
</dbReference>